<feature type="domain" description="FERM" evidence="11">
    <location>
        <begin position="490"/>
        <end position="795"/>
    </location>
</feature>
<dbReference type="Gene3D" id="1.20.80.10">
    <property type="match status" value="1"/>
</dbReference>
<dbReference type="InterPro" id="IPR014352">
    <property type="entry name" value="FERM/acyl-CoA-bd_prot_sf"/>
</dbReference>
<feature type="domain" description="KIND" evidence="13">
    <location>
        <begin position="8"/>
        <end position="172"/>
    </location>
</feature>
<feature type="region of interest" description="Disordered" evidence="8">
    <location>
        <begin position="1856"/>
        <end position="1887"/>
    </location>
</feature>
<protein>
    <submittedName>
        <fullName evidence="14">PTPN13</fullName>
    </submittedName>
</protein>
<dbReference type="SMART" id="SM00750">
    <property type="entry name" value="KIND"/>
    <property type="match status" value="1"/>
</dbReference>
<dbReference type="SUPFAM" id="SSF54236">
    <property type="entry name" value="Ubiquitin-like"/>
    <property type="match status" value="1"/>
</dbReference>
<dbReference type="GO" id="GO:0004725">
    <property type="term" value="F:protein tyrosine phosphatase activity"/>
    <property type="evidence" value="ECO:0007669"/>
    <property type="project" value="InterPro"/>
</dbReference>
<evidence type="ECO:0000259" key="11">
    <source>
        <dbReference type="PROSITE" id="PS50057"/>
    </source>
</evidence>
<dbReference type="SUPFAM" id="SSF47031">
    <property type="entry name" value="Second domain of FERM"/>
    <property type="match status" value="1"/>
</dbReference>
<dbReference type="Gene3D" id="2.30.29.30">
    <property type="entry name" value="Pleckstrin-homology domain (PH domain)/Phosphotyrosine-binding domain (PTB)"/>
    <property type="match status" value="1"/>
</dbReference>
<dbReference type="InterPro" id="IPR019749">
    <property type="entry name" value="Band_41_domain"/>
</dbReference>
<evidence type="ECO:0000256" key="3">
    <source>
        <dbReference type="ARBA" id="ARBA00009649"/>
    </source>
</evidence>
<dbReference type="Proteomes" id="UP000507470">
    <property type="component" value="Unassembled WGS sequence"/>
</dbReference>
<feature type="region of interest" description="Disordered" evidence="8">
    <location>
        <begin position="186"/>
        <end position="314"/>
    </location>
</feature>
<dbReference type="PROSITE" id="PS51377">
    <property type="entry name" value="KIND"/>
    <property type="match status" value="1"/>
</dbReference>
<reference evidence="14 15" key="1">
    <citation type="submission" date="2020-06" db="EMBL/GenBank/DDBJ databases">
        <authorList>
            <person name="Li R."/>
            <person name="Bekaert M."/>
        </authorList>
    </citation>
    <scope>NUCLEOTIDE SEQUENCE [LARGE SCALE GENOMIC DNA]</scope>
    <source>
        <strain evidence="15">wild</strain>
    </source>
</reference>
<dbReference type="PROSITE" id="PS50055">
    <property type="entry name" value="TYR_PHOSPHATASE_PTP"/>
    <property type="match status" value="1"/>
</dbReference>
<name>A0A6J8B1H1_MYTCO</name>
<dbReference type="InterPro" id="IPR052074">
    <property type="entry name" value="NonRcpt_TyrProt_Phosphatase"/>
</dbReference>
<comment type="subcellular location">
    <subcellularLocation>
        <location evidence="2">Cytoplasm</location>
        <location evidence="2">Cytoskeleton</location>
    </subcellularLocation>
    <subcellularLocation>
        <location evidence="1">Nucleus</location>
    </subcellularLocation>
</comment>
<evidence type="ECO:0000313" key="14">
    <source>
        <dbReference type="EMBL" id="CAC5377698.1"/>
    </source>
</evidence>
<dbReference type="PANTHER" id="PTHR46900">
    <property type="entry name" value="TYROSINE-PROTEIN PHOSPHATASE NON-RECEPTOR TYPE 13"/>
    <property type="match status" value="1"/>
</dbReference>
<dbReference type="PROSITE" id="PS50057">
    <property type="entry name" value="FERM_3"/>
    <property type="match status" value="1"/>
</dbReference>
<feature type="compositionally biased region" description="Basic and acidic residues" evidence="8">
    <location>
        <begin position="420"/>
        <end position="430"/>
    </location>
</feature>
<feature type="domain" description="Tyrosine-protein phosphatase" evidence="9">
    <location>
        <begin position="2166"/>
        <end position="2421"/>
    </location>
</feature>
<comment type="similarity">
    <text evidence="3">Belongs to the protein-tyrosine phosphatase family. Non-receptor class subfamily.</text>
</comment>
<feature type="domain" description="PDZ" evidence="12">
    <location>
        <begin position="939"/>
        <end position="1023"/>
    </location>
</feature>
<evidence type="ECO:0000256" key="5">
    <source>
        <dbReference type="ARBA" id="ARBA00022737"/>
    </source>
</evidence>
<proteinExistence type="inferred from homology"/>
<evidence type="ECO:0000259" key="13">
    <source>
        <dbReference type="PROSITE" id="PS51377"/>
    </source>
</evidence>
<dbReference type="CDD" id="cd06792">
    <property type="entry name" value="PDZ2-PTPN13_FRMPD2-like"/>
    <property type="match status" value="1"/>
</dbReference>
<feature type="domain" description="PDZ" evidence="12">
    <location>
        <begin position="1345"/>
        <end position="1414"/>
    </location>
</feature>
<feature type="domain" description="PDZ" evidence="12">
    <location>
        <begin position="1902"/>
        <end position="1986"/>
    </location>
</feature>
<evidence type="ECO:0000259" key="9">
    <source>
        <dbReference type="PROSITE" id="PS50055"/>
    </source>
</evidence>
<dbReference type="InterPro" id="IPR029021">
    <property type="entry name" value="Prot-tyrosine_phosphatase-like"/>
</dbReference>
<dbReference type="SUPFAM" id="SSF52799">
    <property type="entry name" value="(Phosphotyrosine protein) phosphatases II"/>
    <property type="match status" value="1"/>
</dbReference>
<feature type="region of interest" description="Disordered" evidence="8">
    <location>
        <begin position="419"/>
        <end position="454"/>
    </location>
</feature>
<gene>
    <name evidence="14" type="ORF">MCOR_13989</name>
</gene>
<evidence type="ECO:0000259" key="12">
    <source>
        <dbReference type="PROSITE" id="PS50106"/>
    </source>
</evidence>
<feature type="compositionally biased region" description="Basic and acidic residues" evidence="8">
    <location>
        <begin position="1592"/>
        <end position="1612"/>
    </location>
</feature>
<dbReference type="EMBL" id="CACVKT020002382">
    <property type="protein sequence ID" value="CAC5377698.1"/>
    <property type="molecule type" value="Genomic_DNA"/>
</dbReference>
<feature type="compositionally biased region" description="Low complexity" evidence="8">
    <location>
        <begin position="1270"/>
        <end position="1285"/>
    </location>
</feature>
<evidence type="ECO:0000256" key="6">
    <source>
        <dbReference type="ARBA" id="ARBA00023212"/>
    </source>
</evidence>
<dbReference type="InterPro" id="IPR016130">
    <property type="entry name" value="Tyr_Pase_AS"/>
</dbReference>
<evidence type="ECO:0000259" key="10">
    <source>
        <dbReference type="PROSITE" id="PS50056"/>
    </source>
</evidence>
<dbReference type="Gene3D" id="2.30.42.10">
    <property type="match status" value="5"/>
</dbReference>
<dbReference type="SMART" id="SM00295">
    <property type="entry name" value="B41"/>
    <property type="match status" value="1"/>
</dbReference>
<feature type="domain" description="PDZ" evidence="12">
    <location>
        <begin position="1182"/>
        <end position="1267"/>
    </location>
</feature>
<dbReference type="InterPro" id="IPR018979">
    <property type="entry name" value="FERM_N"/>
</dbReference>
<dbReference type="SMART" id="SM00228">
    <property type="entry name" value="PDZ"/>
    <property type="match status" value="5"/>
</dbReference>
<dbReference type="PROSITE" id="PS50056">
    <property type="entry name" value="TYR_PHOSPHATASE_2"/>
    <property type="match status" value="1"/>
</dbReference>
<dbReference type="PROSITE" id="PS50106">
    <property type="entry name" value="PDZ"/>
    <property type="match status" value="5"/>
</dbReference>
<feature type="compositionally biased region" description="Acidic residues" evidence="8">
    <location>
        <begin position="1774"/>
        <end position="1786"/>
    </location>
</feature>
<dbReference type="InterPro" id="IPR000242">
    <property type="entry name" value="PTP_cat"/>
</dbReference>
<dbReference type="Gene3D" id="3.90.190.10">
    <property type="entry name" value="Protein tyrosine phosphatase superfamily"/>
    <property type="match status" value="1"/>
</dbReference>
<dbReference type="SUPFAM" id="SSF50729">
    <property type="entry name" value="PH domain-like"/>
    <property type="match status" value="1"/>
</dbReference>
<dbReference type="SMART" id="SM00404">
    <property type="entry name" value="PTPc_motif"/>
    <property type="match status" value="1"/>
</dbReference>
<keyword evidence="5" id="KW-0677">Repeat</keyword>
<dbReference type="SMART" id="SM00194">
    <property type="entry name" value="PTPc"/>
    <property type="match status" value="1"/>
</dbReference>
<evidence type="ECO:0000256" key="7">
    <source>
        <dbReference type="ARBA" id="ARBA00023242"/>
    </source>
</evidence>
<dbReference type="InterPro" id="IPR011993">
    <property type="entry name" value="PH-like_dom_sf"/>
</dbReference>
<accession>A0A6J8B1H1</accession>
<feature type="compositionally biased region" description="Polar residues" evidence="8">
    <location>
        <begin position="1306"/>
        <end position="1327"/>
    </location>
</feature>
<evidence type="ECO:0000313" key="15">
    <source>
        <dbReference type="Proteomes" id="UP000507470"/>
    </source>
</evidence>
<keyword evidence="4" id="KW-0963">Cytoplasm</keyword>
<feature type="compositionally biased region" description="Polar residues" evidence="8">
    <location>
        <begin position="281"/>
        <end position="293"/>
    </location>
</feature>
<feature type="region of interest" description="Disordered" evidence="8">
    <location>
        <begin position="1766"/>
        <end position="1805"/>
    </location>
</feature>
<feature type="compositionally biased region" description="Polar residues" evidence="8">
    <location>
        <begin position="259"/>
        <end position="274"/>
    </location>
</feature>
<evidence type="ECO:0000256" key="8">
    <source>
        <dbReference type="SAM" id="MobiDB-lite"/>
    </source>
</evidence>
<dbReference type="InterPro" id="IPR001478">
    <property type="entry name" value="PDZ"/>
</dbReference>
<organism evidence="14 15">
    <name type="scientific">Mytilus coruscus</name>
    <name type="common">Sea mussel</name>
    <dbReference type="NCBI Taxonomy" id="42192"/>
    <lineage>
        <taxon>Eukaryota</taxon>
        <taxon>Metazoa</taxon>
        <taxon>Spiralia</taxon>
        <taxon>Lophotrochozoa</taxon>
        <taxon>Mollusca</taxon>
        <taxon>Bivalvia</taxon>
        <taxon>Autobranchia</taxon>
        <taxon>Pteriomorphia</taxon>
        <taxon>Mytilida</taxon>
        <taxon>Mytiloidea</taxon>
        <taxon>Mytilidae</taxon>
        <taxon>Mytilinae</taxon>
        <taxon>Mytilus</taxon>
    </lineage>
</organism>
<dbReference type="PANTHER" id="PTHR46900:SF2">
    <property type="entry name" value="TYROSINE-PROTEIN PHOSPHATASE NON-RECEPTOR TYPE 13"/>
    <property type="match status" value="1"/>
</dbReference>
<dbReference type="InterPro" id="IPR011019">
    <property type="entry name" value="KIND_dom"/>
</dbReference>
<dbReference type="CDD" id="cd14473">
    <property type="entry name" value="FERM_B-lobe"/>
    <property type="match status" value="1"/>
</dbReference>
<feature type="domain" description="Tyrosine specific protein phosphatases" evidence="10">
    <location>
        <begin position="2343"/>
        <end position="2412"/>
    </location>
</feature>
<dbReference type="GO" id="GO:0005856">
    <property type="term" value="C:cytoskeleton"/>
    <property type="evidence" value="ECO:0007669"/>
    <property type="project" value="UniProtKB-SubCell"/>
</dbReference>
<evidence type="ECO:0000256" key="2">
    <source>
        <dbReference type="ARBA" id="ARBA00004245"/>
    </source>
</evidence>
<feature type="compositionally biased region" description="Polar residues" evidence="8">
    <location>
        <begin position="1791"/>
        <end position="1805"/>
    </location>
</feature>
<dbReference type="Pfam" id="PF09380">
    <property type="entry name" value="FERM_C"/>
    <property type="match status" value="1"/>
</dbReference>
<feature type="compositionally biased region" description="Polar residues" evidence="8">
    <location>
        <begin position="1616"/>
        <end position="1629"/>
    </location>
</feature>
<dbReference type="Pfam" id="PF00373">
    <property type="entry name" value="FERM_M"/>
    <property type="match status" value="1"/>
</dbReference>
<sequence length="2427" mass="270967">MPTAEITVTLREVLEYRGSPLLETEIWSVLHQSMVYLQTRLGEGNTGVLHFVITPRSIAFTSAGSVVLSTDRTSKGNQFDSAVQDKLTLFSLGSSLIQAAEYGLPKGMPVNISNDLEYVLCAMCDKNGEQIPEVSQLMEACAGFQEENFGLNSFSQYTRDLYNAILGSGSEGELSPDTAAIEEYSRHYNSPSKENRPGRSRGKYKYTHHRDNRRPRSYSGSQSRSRSRSRSPTRSYGEEKHHRNHKSSSDTYFDGQSAYHPSSMQTEVSPTTGRSYHLSDITFSSHQNGNQKAKQTEAKNQIKPKSKSFATGEHMGQSAYEKYLRIKERQKKLKVLRRGLIGEDSDDEQPIRVADRYDHMTADTRSLISTTSYQQGAYSPAIHMQYGSEIALRMGRAESDRESIISSEVSAFNDQNAMRSMEHHSHHEKFLLPPPPSRQPPPRPHVSNGTLPKRTRDYYGPEFVHRSSNPIIRIPIPLQGESLKNPTHVRRVVIVLLTGQKLEAMCDPSTTGQQLFEAVITHAELPEFFFFGLSYINDGEHFFIDGDTKLHKVAPEGWKDGWKGNMPPLTFTVYLRMKFYPEHLGMLRHSVSRHQLYLQLRHDLLEEQLLCNDEKTLALSGLAIQAEYGDYDQETMGKNYFIPEHYYSGRVIKRVGVGYIRDNTADSHCKYTGLSQTQAEVEFIKMSQQLPEYGVHFHKLLKNKNDSNSLTWVGITVKCLVLAENHGIQRNITHQLGWHTIMKISFNKRRFSVQPKPDVGQIKPPKINYFTNSFRKGRYLLQFSTAQHRFQLKMRARETNPDLHDMLDTTDMKKDNDEDVSFVPEFLQESFTSDDETQHKSDPLPYRLPPPYKTDTSISMLDLRPPRDTGERLHAASMSDIHSALQKDGEIEAYVIEPSSQSLDMAASPANETINSTLQHRFDNELLSPEKHNSGRIFEVVLEKEPQFGIGITIVGGENPNKIDLGIFVKTVTPGGPADKDGRIRPGDRLLAINDQTIEEMQQAVQLIREAKNFVKLCVCQIKAPGSVRRKICDDVISTKLKQSMADPSDILIYHENINSLHDDSDESFDDDDVYNLPHTNVYTDVQTDVQTNVQTDVHTDVHTADVSTMSQIESIKSEIVETESPQQYAPCNTAIESDTDSDFDQAIECVQEEKPLKEVPQEKVIAEPVLKEGKESIESYEVYLTKKDGSFGLNVTGGINTTVSHGGIYVKSFIPDGAAETDGTIHKGDRILEINGKSLVGVTHKQAVEIIRDATESCLLVMERGHSLSSRSSVKSSRSSAGSTGQPGTKDMTDMNISPPVADQMLTTNSNTDSMDGSGTGSNVSETDSKSKAYPFVDADNTLEVDLVKGNSGLGFSVLGVQDAPIGDPSHGLPRIKKIFPLGAAMDSGKLEVGDVILEVNGQSVKDLSHADSGKQKSILASNSILKSTSTSQYETESEDEPVLYRDSLYTPPSGFNSDTSFREDIHPQQTSQPRLPTSPIPMLLRSGQFESEDEDLNSTLSSVYPEVDKCQMNKYSTYQNLVVSPFRMGSSQSYSSNVDIDSQSENSEIEEIETPFRNIVTESTPREREQYEKQGVMENYGENHTVEINGDGKTDTDVVERGKTDTDVVERPGSSHSYRSCSSTDSVIVSPRKDLARSQSINQSDGEDGDVSNNADPEESISPRIGEIDVTLQRQDEEGLGFTLTGGASRGGCYIKKIIPGPALSDGRLQPGDKLIKVNGVDMTMLNHFEAVTYLRNAPSIVTIRIYRDPDTQKSEKCTEDVTLVDNKTQGEEEQVLSDEESDPVTESVEASTGQLEEDSLVSTDQSLLTTDQFSHSSSVASDTVNSEKIDSYINELKTNYDFDNSGKDIYECDSGSANKSDSDDKVVISPPGNKSGLKSQDSEELDSFGMNLSETGLLKIELEKPPSGELGFGLVTAEKDQQTGVFVRSITEDGVADRDGRLQVMDRIVQINGESLVGLTHKKAVTMLHNIKGEVILTISRLSARQLDLMTPPVIMDEDCYDNEHSTETKSVNVKHEVEGQFYDNGENDKDHQYVEVIEDATDSEEEEMNELVMAAEKLLADTSEFDTEEIVPQRNEVQSDLNDGSLEGTLTSLTSLNENEDLHTRTFNMSSLPRKLDVKVPDEVNFEWLCSCVPLMTMKNEMKSSAEELAKKFQQKVDQGDPAEEYKELRQVKMTDNCSIAKQADNKLSNRFRNVLPYDFNRVCLTGPHSYINASHITAPVGEEECHYIACQGPLPLTSEHFWQMVWEHDVSVIMMLTLDVEARKVKCHRYWPDCTETPLFVCDSQLKVSLAESQTLEHFDIKEIEIEKVTSGELKRVYHLNYTTWPDHGVPSSPVPILQFLQLGHVYHTSGPLVVHCSAGIGRTGALITIDIALARLESEGKCDIFEIVKDLRRQRQGMIQTKDQYLLCYEACLAAMLSAVG</sequence>
<dbReference type="SUPFAM" id="SSF50156">
    <property type="entry name" value="PDZ domain-like"/>
    <property type="match status" value="5"/>
</dbReference>
<dbReference type="CDD" id="cd17101">
    <property type="entry name" value="FERM_F1_PTPN13_like"/>
    <property type="match status" value="1"/>
</dbReference>
<feature type="region of interest" description="Disordered" evidence="8">
    <location>
        <begin position="1429"/>
        <end position="1482"/>
    </location>
</feature>
<dbReference type="Pfam" id="PF00102">
    <property type="entry name" value="Y_phosphatase"/>
    <property type="match status" value="1"/>
</dbReference>
<dbReference type="InterPro" id="IPR003595">
    <property type="entry name" value="Tyr_Pase_cat"/>
</dbReference>
<dbReference type="InterPro" id="IPR029071">
    <property type="entry name" value="Ubiquitin-like_domsf"/>
</dbReference>
<feature type="domain" description="PDZ" evidence="12">
    <location>
        <begin position="1671"/>
        <end position="1752"/>
    </location>
</feature>
<dbReference type="Gene3D" id="1.10.510.10">
    <property type="entry name" value="Transferase(Phosphotransferase) domain 1"/>
    <property type="match status" value="1"/>
</dbReference>
<dbReference type="InterPro" id="IPR000387">
    <property type="entry name" value="Tyr_Pase_dom"/>
</dbReference>
<dbReference type="InterPro" id="IPR000299">
    <property type="entry name" value="FERM_domain"/>
</dbReference>
<dbReference type="PROSITE" id="PS00383">
    <property type="entry name" value="TYR_PHOSPHATASE_1"/>
    <property type="match status" value="1"/>
</dbReference>
<dbReference type="SMART" id="SM01196">
    <property type="entry name" value="FERM_C"/>
    <property type="match status" value="1"/>
</dbReference>
<feature type="region of interest" description="Disordered" evidence="8">
    <location>
        <begin position="1563"/>
        <end position="1669"/>
    </location>
</feature>
<keyword evidence="15" id="KW-1185">Reference proteome</keyword>
<dbReference type="InterPro" id="IPR019748">
    <property type="entry name" value="FERM_central"/>
</dbReference>
<dbReference type="Pfam" id="PF09379">
    <property type="entry name" value="FERM_N"/>
    <property type="match status" value="1"/>
</dbReference>
<feature type="compositionally biased region" description="Pro residues" evidence="8">
    <location>
        <begin position="432"/>
        <end position="444"/>
    </location>
</feature>
<dbReference type="OrthoDB" id="165498at2759"/>
<dbReference type="GO" id="GO:0005634">
    <property type="term" value="C:nucleus"/>
    <property type="evidence" value="ECO:0007669"/>
    <property type="project" value="UniProtKB-SubCell"/>
</dbReference>
<dbReference type="InterPro" id="IPR035963">
    <property type="entry name" value="FERM_2"/>
</dbReference>
<dbReference type="PRINTS" id="PR00935">
    <property type="entry name" value="BAND41"/>
</dbReference>
<dbReference type="InterPro" id="IPR018980">
    <property type="entry name" value="FERM_PH-like_C"/>
</dbReference>
<dbReference type="PRINTS" id="PR00700">
    <property type="entry name" value="PRTYPHPHTASE"/>
</dbReference>
<keyword evidence="6" id="KW-0206">Cytoskeleton</keyword>
<feature type="compositionally biased region" description="Basic residues" evidence="8">
    <location>
        <begin position="198"/>
        <end position="216"/>
    </location>
</feature>
<keyword evidence="7" id="KW-0539">Nucleus</keyword>
<dbReference type="Gene3D" id="3.10.20.90">
    <property type="entry name" value="Phosphatidylinositol 3-kinase Catalytic Subunit, Chain A, domain 1"/>
    <property type="match status" value="1"/>
</dbReference>
<feature type="region of interest" description="Disordered" evidence="8">
    <location>
        <begin position="1270"/>
        <end position="1330"/>
    </location>
</feature>
<evidence type="ECO:0000256" key="4">
    <source>
        <dbReference type="ARBA" id="ARBA00022490"/>
    </source>
</evidence>
<evidence type="ECO:0000256" key="1">
    <source>
        <dbReference type="ARBA" id="ARBA00004123"/>
    </source>
</evidence>
<dbReference type="InterPro" id="IPR036034">
    <property type="entry name" value="PDZ_sf"/>
</dbReference>
<dbReference type="Pfam" id="PF00595">
    <property type="entry name" value="PDZ"/>
    <property type="match status" value="5"/>
</dbReference>
<feature type="region of interest" description="Disordered" evidence="8">
    <location>
        <begin position="829"/>
        <end position="864"/>
    </location>
</feature>